<keyword evidence="4" id="KW-1185">Reference proteome</keyword>
<organism evidence="3 4">
    <name type="scientific">Massilia soli</name>
    <dbReference type="NCBI Taxonomy" id="2792854"/>
    <lineage>
        <taxon>Bacteria</taxon>
        <taxon>Pseudomonadati</taxon>
        <taxon>Pseudomonadota</taxon>
        <taxon>Betaproteobacteria</taxon>
        <taxon>Burkholderiales</taxon>
        <taxon>Oxalobacteraceae</taxon>
        <taxon>Telluria group</taxon>
        <taxon>Massilia</taxon>
    </lineage>
</organism>
<protein>
    <submittedName>
        <fullName evidence="3">DUF4398 domain-containing protein</fullName>
    </submittedName>
</protein>
<dbReference type="Pfam" id="PF14346">
    <property type="entry name" value="DUF4398"/>
    <property type="match status" value="1"/>
</dbReference>
<reference evidence="3 4" key="2">
    <citation type="submission" date="2021-08" db="EMBL/GenBank/DDBJ databases">
        <title>Massilia sp. R798.</title>
        <authorList>
            <person name="Baek J.H."/>
            <person name="Jung H.S."/>
            <person name="Kim K.R."/>
            <person name="Jeon C.O."/>
        </authorList>
    </citation>
    <scope>NUCLEOTIDE SEQUENCE [LARGE SCALE GENOMIC DNA]</scope>
    <source>
        <strain evidence="3 4">R798</strain>
    </source>
</reference>
<name>A0ABS7SM41_9BURK</name>
<dbReference type="Gene3D" id="1.20.1270.390">
    <property type="match status" value="1"/>
</dbReference>
<feature type="domain" description="DUF4398" evidence="2">
    <location>
        <begin position="35"/>
        <end position="107"/>
    </location>
</feature>
<reference evidence="3 4" key="1">
    <citation type="submission" date="2021-01" db="EMBL/GenBank/DDBJ databases">
        <authorList>
            <person name="Ruan W."/>
            <person name="Khan S.A."/>
            <person name="Jeon C.O."/>
        </authorList>
    </citation>
    <scope>NUCLEOTIDE SEQUENCE [LARGE SCALE GENOMIC DNA]</scope>
    <source>
        <strain evidence="3 4">R798</strain>
    </source>
</reference>
<evidence type="ECO:0000256" key="1">
    <source>
        <dbReference type="SAM" id="SignalP"/>
    </source>
</evidence>
<dbReference type="Proteomes" id="UP000809349">
    <property type="component" value="Unassembled WGS sequence"/>
</dbReference>
<feature type="signal peptide" evidence="1">
    <location>
        <begin position="1"/>
        <end position="25"/>
    </location>
</feature>
<accession>A0ABS7SM41</accession>
<evidence type="ECO:0000313" key="3">
    <source>
        <dbReference type="EMBL" id="MBZ2207019.1"/>
    </source>
</evidence>
<keyword evidence="1" id="KW-0732">Signal</keyword>
<sequence length="126" mass="13046">MNMESKNRLATVLCGSLLLAMVGCASSQKAPATADVAVSKAAVANAVSAGASDLAPEEISMARAKMQRATQALAAKDYTLARDLANQAQADAKLAQSKANSAKATAASNVLQEDLRVLREEVERAK</sequence>
<feature type="chain" id="PRO_5046426553" evidence="1">
    <location>
        <begin position="26"/>
        <end position="126"/>
    </location>
</feature>
<dbReference type="PROSITE" id="PS51257">
    <property type="entry name" value="PROKAR_LIPOPROTEIN"/>
    <property type="match status" value="1"/>
</dbReference>
<comment type="caution">
    <text evidence="3">The sequence shown here is derived from an EMBL/GenBank/DDBJ whole genome shotgun (WGS) entry which is preliminary data.</text>
</comment>
<evidence type="ECO:0000313" key="4">
    <source>
        <dbReference type="Proteomes" id="UP000809349"/>
    </source>
</evidence>
<proteinExistence type="predicted"/>
<dbReference type="EMBL" id="JAFBIL020000002">
    <property type="protein sequence ID" value="MBZ2207019.1"/>
    <property type="molecule type" value="Genomic_DNA"/>
</dbReference>
<gene>
    <name evidence="3" type="ORF">I4X03_007080</name>
</gene>
<evidence type="ECO:0000259" key="2">
    <source>
        <dbReference type="Pfam" id="PF14346"/>
    </source>
</evidence>
<dbReference type="InterPro" id="IPR025511">
    <property type="entry name" value="DUF4398"/>
</dbReference>